<dbReference type="InterPro" id="IPR010982">
    <property type="entry name" value="Lambda_DNA-bd_dom_sf"/>
</dbReference>
<proteinExistence type="predicted"/>
<dbReference type="SUPFAM" id="SSF47413">
    <property type="entry name" value="lambda repressor-like DNA-binding domains"/>
    <property type="match status" value="1"/>
</dbReference>
<reference evidence="3 4" key="1">
    <citation type="journal article" date="2023" name="Int. J. Syst. Evol. Microbiol.">
        <title>Methylocystis iwaonis sp. nov., a type II methane-oxidizing bacterium from surface soil of a rice paddy field in Japan, and emended description of the genus Methylocystis (ex Whittenbury et al. 1970) Bowman et al. 1993.</title>
        <authorList>
            <person name="Kaise H."/>
            <person name="Sawadogo J.B."/>
            <person name="Alam M.S."/>
            <person name="Ueno C."/>
            <person name="Dianou D."/>
            <person name="Shinjo R."/>
            <person name="Asakawa S."/>
        </authorList>
    </citation>
    <scope>NUCLEOTIDE SEQUENCE [LARGE SCALE GENOMIC DNA]</scope>
    <source>
        <strain evidence="3 4">SS37A-Re</strain>
    </source>
</reference>
<dbReference type="NCBIfam" id="TIGR02607">
    <property type="entry name" value="antidote_HigA"/>
    <property type="match status" value="1"/>
</dbReference>
<dbReference type="EMBL" id="AP027142">
    <property type="protein sequence ID" value="BDV34383.1"/>
    <property type="molecule type" value="Genomic_DNA"/>
</dbReference>
<dbReference type="InterPro" id="IPR013430">
    <property type="entry name" value="Toxin_antidote_HigA"/>
</dbReference>
<keyword evidence="4" id="KW-1185">Reference proteome</keyword>
<accession>A0ABN6VFG5</accession>
<protein>
    <recommendedName>
        <fullName evidence="2">HTH cro/C1-type domain-containing protein</fullName>
    </recommendedName>
</protein>
<dbReference type="CDD" id="cd00093">
    <property type="entry name" value="HTH_XRE"/>
    <property type="match status" value="1"/>
</dbReference>
<dbReference type="PROSITE" id="PS50943">
    <property type="entry name" value="HTH_CROC1"/>
    <property type="match status" value="1"/>
</dbReference>
<sequence>MEPIAGTYYEALTRLLLTGGFRARDDRSPPQAQASAAVASAPARKAPAIAAAPRRVAKDAAPSASLRRTNRQLSFELSSAEEGITHPGRILAQHLFDLGLTASNLARDIGVPVNRVTAILNGQRGVTADTALRFGHWFGVDPEQWLDLQLQYELALARAELGAEIKGRPRLADRIA</sequence>
<gene>
    <name evidence="3" type="ORF">SS37A_19120</name>
</gene>
<dbReference type="InterPro" id="IPR001387">
    <property type="entry name" value="Cro/C1-type_HTH"/>
</dbReference>
<evidence type="ECO:0000256" key="1">
    <source>
        <dbReference type="ARBA" id="ARBA00023125"/>
    </source>
</evidence>
<dbReference type="RefSeq" id="WP_350356483.1">
    <property type="nucleotide sequence ID" value="NZ_AP027142.1"/>
</dbReference>
<feature type="domain" description="HTH cro/C1-type" evidence="2">
    <location>
        <begin position="98"/>
        <end position="145"/>
    </location>
</feature>
<organism evidence="3 4">
    <name type="scientific">Methylocystis iwaonis</name>
    <dbReference type="NCBI Taxonomy" id="2885079"/>
    <lineage>
        <taxon>Bacteria</taxon>
        <taxon>Pseudomonadati</taxon>
        <taxon>Pseudomonadota</taxon>
        <taxon>Alphaproteobacteria</taxon>
        <taxon>Hyphomicrobiales</taxon>
        <taxon>Methylocystaceae</taxon>
        <taxon>Methylocystis</taxon>
    </lineage>
</organism>
<evidence type="ECO:0000259" key="2">
    <source>
        <dbReference type="PROSITE" id="PS50943"/>
    </source>
</evidence>
<evidence type="ECO:0000313" key="3">
    <source>
        <dbReference type="EMBL" id="BDV34383.1"/>
    </source>
</evidence>
<dbReference type="PANTHER" id="PTHR36924">
    <property type="entry name" value="ANTITOXIN HIGA-1"/>
    <property type="match status" value="1"/>
</dbReference>
<dbReference type="Gene3D" id="1.10.260.40">
    <property type="entry name" value="lambda repressor-like DNA-binding domains"/>
    <property type="match status" value="1"/>
</dbReference>
<dbReference type="Proteomes" id="UP001317629">
    <property type="component" value="Chromosome"/>
</dbReference>
<dbReference type="PANTHER" id="PTHR36924:SF1">
    <property type="entry name" value="ANTITOXIN HIGA-1"/>
    <property type="match status" value="1"/>
</dbReference>
<keyword evidence="1" id="KW-0238">DNA-binding</keyword>
<name>A0ABN6VFG5_9HYPH</name>
<evidence type="ECO:0000313" key="4">
    <source>
        <dbReference type="Proteomes" id="UP001317629"/>
    </source>
</evidence>